<evidence type="ECO:0000256" key="2">
    <source>
        <dbReference type="PROSITE-ProRule" id="PRU00110"/>
    </source>
</evidence>
<dbReference type="AlphaFoldDB" id="S9ZL38"/>
<keyword evidence="1" id="KW-0902">Two-component regulatory system</keyword>
<gene>
    <name evidence="4" type="ORF">M622_06330</name>
</gene>
<proteinExistence type="predicted"/>
<protein>
    <recommendedName>
        <fullName evidence="3">HPt domain-containing protein</fullName>
    </recommendedName>
</protein>
<evidence type="ECO:0000259" key="3">
    <source>
        <dbReference type="PROSITE" id="PS50894"/>
    </source>
</evidence>
<dbReference type="PATRIC" id="fig|1348657.5.peg.3251"/>
<dbReference type="InterPro" id="IPR008207">
    <property type="entry name" value="Sig_transdc_His_kin_Hpt_dom"/>
</dbReference>
<reference evidence="4 5" key="1">
    <citation type="submission" date="2013-06" db="EMBL/GenBank/DDBJ databases">
        <title>Draft genome sequence of Thauera terpenica.</title>
        <authorList>
            <person name="Liu B."/>
            <person name="Frostegard A.H."/>
            <person name="Shapleigh J.P."/>
        </authorList>
    </citation>
    <scope>NUCLEOTIDE SEQUENCE [LARGE SCALE GENOMIC DNA]</scope>
    <source>
        <strain evidence="4 5">58Eu</strain>
    </source>
</reference>
<organism evidence="4 5">
    <name type="scientific">Thauera terpenica 58Eu</name>
    <dbReference type="NCBI Taxonomy" id="1348657"/>
    <lineage>
        <taxon>Bacteria</taxon>
        <taxon>Pseudomonadati</taxon>
        <taxon>Pseudomonadota</taxon>
        <taxon>Betaproteobacteria</taxon>
        <taxon>Rhodocyclales</taxon>
        <taxon>Zoogloeaceae</taxon>
        <taxon>Thauera</taxon>
    </lineage>
</organism>
<evidence type="ECO:0000313" key="5">
    <source>
        <dbReference type="Proteomes" id="UP000015455"/>
    </source>
</evidence>
<dbReference type="GO" id="GO:0000160">
    <property type="term" value="P:phosphorelay signal transduction system"/>
    <property type="evidence" value="ECO:0007669"/>
    <property type="project" value="UniProtKB-KW"/>
</dbReference>
<sequence length="119" mass="13202">MGAHTYLHFDPDGLLADLFDNIDIVRSVLDTFAKWKDSVHAELRTATDNADAVHLARITHTLRGSLAQIHARPALELSRALEARCKNSTEFRPQAADTEALQRELQAVADDIAHYLASI</sequence>
<evidence type="ECO:0000313" key="4">
    <source>
        <dbReference type="EMBL" id="EPZ14187.1"/>
    </source>
</evidence>
<dbReference type="GO" id="GO:0004672">
    <property type="term" value="F:protein kinase activity"/>
    <property type="evidence" value="ECO:0007669"/>
    <property type="project" value="UniProtKB-ARBA"/>
</dbReference>
<comment type="caution">
    <text evidence="4">The sequence shown here is derived from an EMBL/GenBank/DDBJ whole genome shotgun (WGS) entry which is preliminary data.</text>
</comment>
<keyword evidence="5" id="KW-1185">Reference proteome</keyword>
<dbReference type="STRING" id="1348657.M622_06330"/>
<dbReference type="RefSeq" id="WP_021250644.1">
    <property type="nucleotide sequence ID" value="NZ_ATJV01000092.1"/>
</dbReference>
<dbReference type="Pfam" id="PF01627">
    <property type="entry name" value="Hpt"/>
    <property type="match status" value="1"/>
</dbReference>
<keyword evidence="2" id="KW-0597">Phosphoprotein</keyword>
<evidence type="ECO:0000256" key="1">
    <source>
        <dbReference type="ARBA" id="ARBA00023012"/>
    </source>
</evidence>
<dbReference type="PROSITE" id="PS50894">
    <property type="entry name" value="HPT"/>
    <property type="match status" value="1"/>
</dbReference>
<dbReference type="Proteomes" id="UP000015455">
    <property type="component" value="Unassembled WGS sequence"/>
</dbReference>
<dbReference type="Gene3D" id="1.20.120.160">
    <property type="entry name" value="HPT domain"/>
    <property type="match status" value="1"/>
</dbReference>
<dbReference type="EMBL" id="ATJV01000092">
    <property type="protein sequence ID" value="EPZ14187.1"/>
    <property type="molecule type" value="Genomic_DNA"/>
</dbReference>
<dbReference type="OrthoDB" id="8527537at2"/>
<name>S9ZL38_9RHOO</name>
<accession>S9ZL38</accession>
<dbReference type="eggNOG" id="COG2198">
    <property type="taxonomic scope" value="Bacteria"/>
</dbReference>
<dbReference type="SUPFAM" id="SSF47226">
    <property type="entry name" value="Histidine-containing phosphotransfer domain, HPT domain"/>
    <property type="match status" value="1"/>
</dbReference>
<feature type="domain" description="HPt" evidence="3">
    <location>
        <begin position="21"/>
        <end position="119"/>
    </location>
</feature>
<feature type="modified residue" description="Phosphohistidine" evidence="2">
    <location>
        <position position="60"/>
    </location>
</feature>
<dbReference type="InterPro" id="IPR036641">
    <property type="entry name" value="HPT_dom_sf"/>
</dbReference>